<dbReference type="CDD" id="cd05826">
    <property type="entry name" value="Sortase_B"/>
    <property type="match status" value="1"/>
</dbReference>
<feature type="transmembrane region" description="Helical" evidence="3">
    <location>
        <begin position="292"/>
        <end position="313"/>
    </location>
</feature>
<keyword evidence="5" id="KW-1185">Reference proteome</keyword>
<sequence length="329" mass="37802">METAKEKRKIGYIRRGIAVLDSVISHVLLFGASLVFLLGFYALWDSNQVRLEASSSQYQSYKPTSDTTDELATFSGFQKLQKINPDVLGWLNIYGTNIDYPLVQTTDNDTYLNKNAKKEDSVTGALFLDYRSSPNFDDFNTIIHGHHMDNGLMFGDIDKFVKKAYFKKHRYGTIYYNGEEKGIEIVAILEADAYDSTIYQPGIYGEENRLAYVDNLLSKSLHKRNITLTANDQLVLMSTCFLDVANGRYLLVARITDEVHPNPFAKSNNTPFPYNLFDDSLLGKWLKKIPLFVWYLIIAVLVILLIVLAIILYKHLKRYYEKRKRLKKA</sequence>
<dbReference type="AlphaFoldDB" id="A0A380K6A7"/>
<keyword evidence="3" id="KW-0812">Transmembrane</keyword>
<dbReference type="InterPro" id="IPR009835">
    <property type="entry name" value="SrtB"/>
</dbReference>
<reference evidence="4 5" key="1">
    <citation type="submission" date="2018-06" db="EMBL/GenBank/DDBJ databases">
        <authorList>
            <consortium name="Pathogen Informatics"/>
            <person name="Doyle S."/>
        </authorList>
    </citation>
    <scope>NUCLEOTIDE SEQUENCE [LARGE SCALE GENOMIC DNA]</scope>
    <source>
        <strain evidence="4 5">NCTC12224</strain>
    </source>
</reference>
<dbReference type="Pfam" id="PF04203">
    <property type="entry name" value="Sortase"/>
    <property type="match status" value="1"/>
</dbReference>
<dbReference type="Gene3D" id="2.40.260.10">
    <property type="entry name" value="Sortase"/>
    <property type="match status" value="1"/>
</dbReference>
<keyword evidence="1" id="KW-0378">Hydrolase</keyword>
<gene>
    <name evidence="4" type="ORF">NCTC12224_00910</name>
</gene>
<name>A0A380K6A7_9STRE</name>
<dbReference type="SUPFAM" id="SSF63817">
    <property type="entry name" value="Sortase"/>
    <property type="match status" value="1"/>
</dbReference>
<organism evidence="4 5">
    <name type="scientific">Streptococcus hyointestinalis</name>
    <dbReference type="NCBI Taxonomy" id="1337"/>
    <lineage>
        <taxon>Bacteria</taxon>
        <taxon>Bacillati</taxon>
        <taxon>Bacillota</taxon>
        <taxon>Bacilli</taxon>
        <taxon>Lactobacillales</taxon>
        <taxon>Streptococcaceae</taxon>
        <taxon>Streptococcus</taxon>
    </lineage>
</organism>
<evidence type="ECO:0000313" key="4">
    <source>
        <dbReference type="EMBL" id="SUN60491.1"/>
    </source>
</evidence>
<dbReference type="NCBIfam" id="TIGR03064">
    <property type="entry name" value="sortase_srtB"/>
    <property type="match status" value="1"/>
</dbReference>
<evidence type="ECO:0000313" key="5">
    <source>
        <dbReference type="Proteomes" id="UP000254924"/>
    </source>
</evidence>
<keyword evidence="3" id="KW-0472">Membrane</keyword>
<dbReference type="InterPro" id="IPR023365">
    <property type="entry name" value="Sortase_dom-sf"/>
</dbReference>
<evidence type="ECO:0000256" key="2">
    <source>
        <dbReference type="PIRSR" id="PIRSR605754-1"/>
    </source>
</evidence>
<keyword evidence="3" id="KW-1133">Transmembrane helix</keyword>
<dbReference type="OrthoDB" id="9806013at2"/>
<accession>A0A380K6A7</accession>
<dbReference type="GO" id="GO:0016787">
    <property type="term" value="F:hydrolase activity"/>
    <property type="evidence" value="ECO:0007669"/>
    <property type="project" value="UniProtKB-KW"/>
</dbReference>
<dbReference type="InterPro" id="IPR005754">
    <property type="entry name" value="Sortase"/>
</dbReference>
<feature type="transmembrane region" description="Helical" evidence="3">
    <location>
        <begin position="20"/>
        <end position="44"/>
    </location>
</feature>
<dbReference type="Proteomes" id="UP000254924">
    <property type="component" value="Unassembled WGS sequence"/>
</dbReference>
<feature type="active site" description="Acyl-thioester intermediate" evidence="2">
    <location>
        <position position="240"/>
    </location>
</feature>
<proteinExistence type="predicted"/>
<feature type="active site" description="Proton donor/acceptor" evidence="2">
    <location>
        <position position="146"/>
    </location>
</feature>
<protein>
    <submittedName>
        <fullName evidence="4">Sortase</fullName>
    </submittedName>
</protein>
<evidence type="ECO:0000256" key="3">
    <source>
        <dbReference type="SAM" id="Phobius"/>
    </source>
</evidence>
<evidence type="ECO:0000256" key="1">
    <source>
        <dbReference type="ARBA" id="ARBA00022801"/>
    </source>
</evidence>
<dbReference type="EMBL" id="UHFN01000007">
    <property type="protein sequence ID" value="SUN60491.1"/>
    <property type="molecule type" value="Genomic_DNA"/>
</dbReference>